<evidence type="ECO:0000256" key="1">
    <source>
        <dbReference type="SAM" id="MobiDB-lite"/>
    </source>
</evidence>
<feature type="compositionally biased region" description="Pro residues" evidence="1">
    <location>
        <begin position="120"/>
        <end position="132"/>
    </location>
</feature>
<reference evidence="4" key="1">
    <citation type="submission" date="2020-06" db="EMBL/GenBank/DDBJ databases">
        <title>A chromosome-scale genome assembly of Talaromyces rugulosus W13939.</title>
        <authorList>
            <person name="Wang B."/>
            <person name="Guo L."/>
            <person name="Ye K."/>
            <person name="Wang L."/>
        </authorList>
    </citation>
    <scope>NUCLEOTIDE SEQUENCE [LARGE SCALE GENOMIC DNA]</scope>
    <source>
        <strain evidence="4">W13939</strain>
    </source>
</reference>
<evidence type="ECO:0000313" key="4">
    <source>
        <dbReference type="Proteomes" id="UP000509510"/>
    </source>
</evidence>
<sequence length="132" mass="13578">MQLITALGSAIVIIAYGIQQCSAPPLILETVVTGAVAAGTVGGISAFLGTLHKRDYVHIDKRDDDTFAGFPQPAGGLCKSQLSSSHILFSSLETGTLRIDNLPPACMTLSTVLGGQNPNSPAPIPLGTPPQP</sequence>
<feature type="transmembrane region" description="Helical" evidence="2">
    <location>
        <begin position="27"/>
        <end position="51"/>
    </location>
</feature>
<dbReference type="Proteomes" id="UP000509510">
    <property type="component" value="Chromosome V"/>
</dbReference>
<accession>A0A7H8R534</accession>
<keyword evidence="4" id="KW-1185">Reference proteome</keyword>
<evidence type="ECO:0000313" key="3">
    <source>
        <dbReference type="EMBL" id="QKX61462.1"/>
    </source>
</evidence>
<protein>
    <submittedName>
        <fullName evidence="3">Uncharacterized protein</fullName>
    </submittedName>
</protein>
<name>A0A7H8R534_TALRU</name>
<keyword evidence="2" id="KW-1133">Transmembrane helix</keyword>
<dbReference type="OrthoDB" id="4161406at2759"/>
<feature type="region of interest" description="Disordered" evidence="1">
    <location>
        <begin position="113"/>
        <end position="132"/>
    </location>
</feature>
<keyword evidence="2" id="KW-0812">Transmembrane</keyword>
<evidence type="ECO:0000256" key="2">
    <source>
        <dbReference type="SAM" id="Phobius"/>
    </source>
</evidence>
<dbReference type="RefSeq" id="XP_035347636.1">
    <property type="nucleotide sequence ID" value="XM_035491743.1"/>
</dbReference>
<dbReference type="GeneID" id="55996098"/>
<dbReference type="AlphaFoldDB" id="A0A7H8R534"/>
<proteinExistence type="predicted"/>
<gene>
    <name evidence="3" type="ORF">TRUGW13939_08610</name>
</gene>
<organism evidence="3 4">
    <name type="scientific">Talaromyces rugulosus</name>
    <name type="common">Penicillium rugulosum</name>
    <dbReference type="NCBI Taxonomy" id="121627"/>
    <lineage>
        <taxon>Eukaryota</taxon>
        <taxon>Fungi</taxon>
        <taxon>Dikarya</taxon>
        <taxon>Ascomycota</taxon>
        <taxon>Pezizomycotina</taxon>
        <taxon>Eurotiomycetes</taxon>
        <taxon>Eurotiomycetidae</taxon>
        <taxon>Eurotiales</taxon>
        <taxon>Trichocomaceae</taxon>
        <taxon>Talaromyces</taxon>
        <taxon>Talaromyces sect. Islandici</taxon>
    </lineage>
</organism>
<dbReference type="EMBL" id="CP055902">
    <property type="protein sequence ID" value="QKX61462.1"/>
    <property type="molecule type" value="Genomic_DNA"/>
</dbReference>
<keyword evidence="2" id="KW-0472">Membrane</keyword>
<dbReference type="KEGG" id="trg:TRUGW13939_08610"/>